<dbReference type="eggNOG" id="ENOG502QS2K">
    <property type="taxonomic scope" value="Eukaryota"/>
</dbReference>
<dbReference type="PANTHER" id="PTHR14255:SF1">
    <property type="entry name" value="SULFITE EXPORTER TAUE_SAFE FAMILY PROTEIN 3"/>
    <property type="match status" value="1"/>
</dbReference>
<evidence type="ECO:0000256" key="6">
    <source>
        <dbReference type="SAM" id="MobiDB-lite"/>
    </source>
</evidence>
<comment type="subcellular location">
    <subcellularLocation>
        <location evidence="1">Membrane</location>
        <topology evidence="1">Multi-pass membrane protein</topology>
    </subcellularLocation>
</comment>
<evidence type="ECO:0000256" key="1">
    <source>
        <dbReference type="ARBA" id="ARBA00004141"/>
    </source>
</evidence>
<accession>A0A0E0AIG4</accession>
<dbReference type="HOGENOM" id="CLU_029011_0_0_1"/>
<evidence type="ECO:0008006" key="10">
    <source>
        <dbReference type="Google" id="ProtNLM"/>
    </source>
</evidence>
<keyword evidence="3 7" id="KW-0812">Transmembrane</keyword>
<dbReference type="EnsemblPlants" id="OGLUM07G10300.1">
    <property type="protein sequence ID" value="OGLUM07G10300.1"/>
    <property type="gene ID" value="OGLUM07G10300"/>
</dbReference>
<dbReference type="GO" id="GO:0031464">
    <property type="term" value="C:Cul4A-RING E3 ubiquitin ligase complex"/>
    <property type="evidence" value="ECO:0007669"/>
    <property type="project" value="TreeGrafter"/>
</dbReference>
<dbReference type="GO" id="GO:0016567">
    <property type="term" value="P:protein ubiquitination"/>
    <property type="evidence" value="ECO:0007669"/>
    <property type="project" value="TreeGrafter"/>
</dbReference>
<protein>
    <recommendedName>
        <fullName evidence="10">Sulfite exporter TauE/SafE family protein</fullName>
    </recommendedName>
</protein>
<feature type="transmembrane region" description="Helical" evidence="7">
    <location>
        <begin position="436"/>
        <end position="459"/>
    </location>
</feature>
<dbReference type="InterPro" id="IPR002781">
    <property type="entry name" value="TM_pro_TauE-like"/>
</dbReference>
<feature type="transmembrane region" description="Helical" evidence="7">
    <location>
        <begin position="80"/>
        <end position="100"/>
    </location>
</feature>
<organism evidence="8">
    <name type="scientific">Oryza glumipatula</name>
    <dbReference type="NCBI Taxonomy" id="40148"/>
    <lineage>
        <taxon>Eukaryota</taxon>
        <taxon>Viridiplantae</taxon>
        <taxon>Streptophyta</taxon>
        <taxon>Embryophyta</taxon>
        <taxon>Tracheophyta</taxon>
        <taxon>Spermatophyta</taxon>
        <taxon>Magnoliopsida</taxon>
        <taxon>Liliopsida</taxon>
        <taxon>Poales</taxon>
        <taxon>Poaceae</taxon>
        <taxon>BOP clade</taxon>
        <taxon>Oryzoideae</taxon>
        <taxon>Oryzeae</taxon>
        <taxon>Oryzinae</taxon>
        <taxon>Oryza</taxon>
    </lineage>
</organism>
<evidence type="ECO:0000256" key="7">
    <source>
        <dbReference type="SAM" id="Phobius"/>
    </source>
</evidence>
<proteinExistence type="inferred from homology"/>
<dbReference type="AlphaFoldDB" id="A0A0E0AIG4"/>
<reference evidence="8" key="1">
    <citation type="submission" date="2015-04" db="UniProtKB">
        <authorList>
            <consortium name="EnsemblPlants"/>
        </authorList>
    </citation>
    <scope>IDENTIFICATION</scope>
</reference>
<evidence type="ECO:0000313" key="9">
    <source>
        <dbReference type="Proteomes" id="UP000026961"/>
    </source>
</evidence>
<dbReference type="Gramene" id="OGLUM07G10300.1">
    <property type="protein sequence ID" value="OGLUM07G10300.1"/>
    <property type="gene ID" value="OGLUM07G10300"/>
</dbReference>
<evidence type="ECO:0000256" key="4">
    <source>
        <dbReference type="ARBA" id="ARBA00022989"/>
    </source>
</evidence>
<comment type="similarity">
    <text evidence="2">Belongs to the 4-toluene sulfonate uptake permease (TSUP) (TC 2.A.102) family.</text>
</comment>
<feature type="transmembrane region" description="Helical" evidence="7">
    <location>
        <begin position="169"/>
        <end position="186"/>
    </location>
</feature>
<feature type="transmembrane region" description="Helical" evidence="7">
    <location>
        <begin position="398"/>
        <end position="424"/>
    </location>
</feature>
<feature type="transmembrane region" description="Helical" evidence="7">
    <location>
        <begin position="497"/>
        <end position="522"/>
    </location>
</feature>
<dbReference type="Pfam" id="PF01925">
    <property type="entry name" value="TauE"/>
    <property type="match status" value="2"/>
</dbReference>
<keyword evidence="4 7" id="KW-1133">Transmembrane helix</keyword>
<sequence length="541" mass="59798">MLCLVGCQLVISHLKSYRFYYNPCRSLDRSIDLSRLCHQSALPLLVLALLRFFLSERNLALTEYCGWQQVQEMGRKWHHVAAALAVACAATAAATVAAAADRGLWSAAAAAVAEEGEEASHLRKVANFLWRSGGENSYHHVWPPMEFGWQIVLGSFVGFIGAAFGSIGGVGGGGFFVPMLTLIIGFDAKSSVAISKCMIMGAAVSTVYCNLKRKHPTLDMPVIDYDLALLIQPMLMLGISIGVIFNVIFPDWLVTVLLIILFLGTSTKAFLKGIETWKKETIIKREAEKRSEQTSEELEYRPVPASESKPPSDEAVSILHNVYWKEFGLLAFVWIAFLALQVTKNYMPTCSTWYWVLNLLQIPVSVGVTMYEGLGLMQRRRVISSNGNEQTNLKFHQLLMYCFFGITAGIVAGLLGVGGGSILGPMFLDLGVPPQVASATATFSMMFSSSMSAVEYYFLDRFPVPYALYLTIVAFFSAIVGQRMVRKVINWLGRASIIIFTLSIMIFLSTIPLGGIGIVNWIGKIERHEYMGFEDICKFDA</sequence>
<feature type="transmembrane region" description="Helical" evidence="7">
    <location>
        <begin position="353"/>
        <end position="377"/>
    </location>
</feature>
<reference evidence="8" key="2">
    <citation type="submission" date="2018-05" db="EMBL/GenBank/DDBJ databases">
        <title>OgluRS3 (Oryza glumaepatula Reference Sequence Version 3).</title>
        <authorList>
            <person name="Zhang J."/>
            <person name="Kudrna D."/>
            <person name="Lee S."/>
            <person name="Talag J."/>
            <person name="Welchert J."/>
            <person name="Wing R.A."/>
        </authorList>
    </citation>
    <scope>NUCLEOTIDE SEQUENCE [LARGE SCALE GENOMIC DNA]</scope>
</reference>
<evidence type="ECO:0000313" key="8">
    <source>
        <dbReference type="EnsemblPlants" id="OGLUM07G10300.1"/>
    </source>
</evidence>
<evidence type="ECO:0000256" key="3">
    <source>
        <dbReference type="ARBA" id="ARBA00022692"/>
    </source>
</evidence>
<feature type="region of interest" description="Disordered" evidence="6">
    <location>
        <begin position="293"/>
        <end position="312"/>
    </location>
</feature>
<evidence type="ECO:0000256" key="5">
    <source>
        <dbReference type="ARBA" id="ARBA00023136"/>
    </source>
</evidence>
<evidence type="ECO:0000256" key="2">
    <source>
        <dbReference type="ARBA" id="ARBA00009142"/>
    </source>
</evidence>
<dbReference type="Proteomes" id="UP000026961">
    <property type="component" value="Chromosome 7"/>
</dbReference>
<feature type="transmembrane region" description="Helical" evidence="7">
    <location>
        <begin position="252"/>
        <end position="271"/>
    </location>
</feature>
<dbReference type="STRING" id="40148.A0A0E0AIG4"/>
<feature type="transmembrane region" description="Helical" evidence="7">
    <location>
        <begin position="223"/>
        <end position="246"/>
    </location>
</feature>
<feature type="transmembrane region" description="Helical" evidence="7">
    <location>
        <begin position="327"/>
        <end position="347"/>
    </location>
</feature>
<keyword evidence="9" id="KW-1185">Reference proteome</keyword>
<dbReference type="GO" id="GO:0016020">
    <property type="term" value="C:membrane"/>
    <property type="evidence" value="ECO:0007669"/>
    <property type="project" value="UniProtKB-SubCell"/>
</dbReference>
<name>A0A0E0AIG4_9ORYZ</name>
<dbReference type="PANTHER" id="PTHR14255">
    <property type="entry name" value="CEREBLON"/>
    <property type="match status" value="1"/>
</dbReference>
<feature type="transmembrane region" description="Helical" evidence="7">
    <location>
        <begin position="466"/>
        <end position="485"/>
    </location>
</feature>
<keyword evidence="5 7" id="KW-0472">Membrane</keyword>